<dbReference type="InterPro" id="IPR006924">
    <property type="entry name" value="Ribosomal_cS23-like"/>
</dbReference>
<keyword evidence="5 10" id="KW-0150">Chloroplast</keyword>
<dbReference type="GO" id="GO:1990904">
    <property type="term" value="C:ribonucleoprotein complex"/>
    <property type="evidence" value="ECO:0007669"/>
    <property type="project" value="UniProtKB-KW"/>
</dbReference>
<keyword evidence="9" id="KW-0732">Signal</keyword>
<dbReference type="Pfam" id="PF04839">
    <property type="entry name" value="PSRP-3_Ycf65"/>
    <property type="match status" value="1"/>
</dbReference>
<comment type="subunit">
    <text evidence="4 8">Part of the 30S ribosomal subunit.</text>
</comment>
<name>A0A182B0Y9_9EUGL</name>
<proteinExistence type="inferred from homology"/>
<comment type="similarity">
    <text evidence="3 8">Belongs to the chloroplast-specific ribosomal protein cS23 family.</text>
</comment>
<sequence>MMINKFILKFLWLEKMIGVALDQNVNGKIIPVTEYFFWPRNDAWEDMRLELLTRSWVSKNESILILNQITEVINFWQEQSEVTRKEDFIFVREKFPFCVFLGQD</sequence>
<dbReference type="PANTHER" id="PTHR35108:SF1">
    <property type="entry name" value="OS04G0461100 PROTEIN"/>
    <property type="match status" value="1"/>
</dbReference>
<dbReference type="AlphaFoldDB" id="A0A182B0Y9"/>
<evidence type="ECO:0000256" key="1">
    <source>
        <dbReference type="ARBA" id="ARBA00002396"/>
    </source>
</evidence>
<organism evidence="10">
    <name type="scientific">Phacus orbicularis</name>
    <dbReference type="NCBI Taxonomy" id="158829"/>
    <lineage>
        <taxon>Eukaryota</taxon>
        <taxon>Discoba</taxon>
        <taxon>Euglenozoa</taxon>
        <taxon>Euglenida</taxon>
        <taxon>Spirocuta</taxon>
        <taxon>Euglenophyceae</taxon>
        <taxon>Euglenales</taxon>
        <taxon>Phacaceae</taxon>
        <taxon>Phacus</taxon>
    </lineage>
</organism>
<dbReference type="GO" id="GO:0006412">
    <property type="term" value="P:translation"/>
    <property type="evidence" value="ECO:0007669"/>
    <property type="project" value="UniProtKB-UniRule"/>
</dbReference>
<dbReference type="EMBL" id="KR921747">
    <property type="protein sequence ID" value="ALP86101.1"/>
    <property type="molecule type" value="Genomic_DNA"/>
</dbReference>
<dbReference type="GO" id="GO:0003735">
    <property type="term" value="F:structural constituent of ribosome"/>
    <property type="evidence" value="ECO:0007669"/>
    <property type="project" value="InterPro"/>
</dbReference>
<evidence type="ECO:0000256" key="7">
    <source>
        <dbReference type="ARBA" id="ARBA00023274"/>
    </source>
</evidence>
<keyword evidence="10" id="KW-0934">Plastid</keyword>
<geneLocation type="chloroplast" evidence="10"/>
<dbReference type="Gene3D" id="3.30.390.140">
    <property type="match status" value="1"/>
</dbReference>
<keyword evidence="7 8" id="KW-0687">Ribonucleoprotein</keyword>
<reference evidence="10" key="1">
    <citation type="submission" date="2015-05" db="EMBL/GenBank/DDBJ databases">
        <title>Phacus orbicularis chloroplast genome.</title>
        <authorList>
            <person name="Kasiborski B.A."/>
            <person name="Linton E.W."/>
        </authorList>
    </citation>
    <scope>NUCLEOTIDE SEQUENCE</scope>
</reference>
<evidence type="ECO:0000256" key="8">
    <source>
        <dbReference type="HAMAP-Rule" id="MF_00619"/>
    </source>
</evidence>
<keyword evidence="6 8" id="KW-0689">Ribosomal protein</keyword>
<feature type="chain" id="PRO_5008116031" description="Small ribosomal subunit protein cS23" evidence="9">
    <location>
        <begin position="23"/>
        <end position="104"/>
    </location>
</feature>
<comment type="subcellular location">
    <subcellularLocation>
        <location evidence="2 8">Plastid</location>
        <location evidence="2 8">Chloroplast</location>
    </subcellularLocation>
</comment>
<dbReference type="GO" id="GO:0009507">
    <property type="term" value="C:chloroplast"/>
    <property type="evidence" value="ECO:0007669"/>
    <property type="project" value="UniProtKB-SubCell"/>
</dbReference>
<comment type="function">
    <text evidence="1 8">Probably a ribosomal protein or a ribosome-associated protein.</text>
</comment>
<evidence type="ECO:0000313" key="10">
    <source>
        <dbReference type="EMBL" id="ALP86101.1"/>
    </source>
</evidence>
<evidence type="ECO:0000256" key="2">
    <source>
        <dbReference type="ARBA" id="ARBA00004229"/>
    </source>
</evidence>
<evidence type="ECO:0000256" key="3">
    <source>
        <dbReference type="ARBA" id="ARBA00008561"/>
    </source>
</evidence>
<feature type="signal peptide" evidence="9">
    <location>
        <begin position="1"/>
        <end position="22"/>
    </location>
</feature>
<protein>
    <recommendedName>
        <fullName evidence="8">Small ribosomal subunit protein cS23</fullName>
    </recommendedName>
</protein>
<gene>
    <name evidence="8 10" type="primary">ycf65</name>
</gene>
<evidence type="ECO:0000256" key="6">
    <source>
        <dbReference type="ARBA" id="ARBA00022980"/>
    </source>
</evidence>
<accession>A0A182B0Y9</accession>
<evidence type="ECO:0000256" key="5">
    <source>
        <dbReference type="ARBA" id="ARBA00022528"/>
    </source>
</evidence>
<evidence type="ECO:0000256" key="4">
    <source>
        <dbReference type="ARBA" id="ARBA00011458"/>
    </source>
</evidence>
<evidence type="ECO:0000256" key="9">
    <source>
        <dbReference type="SAM" id="SignalP"/>
    </source>
</evidence>
<dbReference type="InterPro" id="IPR057257">
    <property type="entry name" value="Ribosomal_cS23"/>
</dbReference>
<dbReference type="GO" id="GO:0005840">
    <property type="term" value="C:ribosome"/>
    <property type="evidence" value="ECO:0007669"/>
    <property type="project" value="UniProtKB-KW"/>
</dbReference>
<dbReference type="InterPro" id="IPR038447">
    <property type="entry name" value="PSRP-3/Ycf65_sf"/>
</dbReference>
<dbReference type="HAMAP" id="MF_00619">
    <property type="entry name" value="Ribosomal_plastid_cS23"/>
    <property type="match status" value="1"/>
</dbReference>
<dbReference type="PANTHER" id="PTHR35108">
    <property type="entry name" value="30S RIBOSOMAL PROTEIN 3, CHLOROPLASTIC"/>
    <property type="match status" value="1"/>
</dbReference>